<dbReference type="InterPro" id="IPR011051">
    <property type="entry name" value="RmlC_Cupin_sf"/>
</dbReference>
<dbReference type="InterPro" id="IPR014710">
    <property type="entry name" value="RmlC-like_jellyroll"/>
</dbReference>
<dbReference type="Pfam" id="PF07883">
    <property type="entry name" value="Cupin_2"/>
    <property type="match status" value="1"/>
</dbReference>
<protein>
    <submittedName>
        <fullName evidence="3">Cupin domain-containing protein</fullName>
    </submittedName>
</protein>
<feature type="region of interest" description="Disordered" evidence="1">
    <location>
        <begin position="111"/>
        <end position="137"/>
    </location>
</feature>
<dbReference type="Gene3D" id="2.60.120.10">
    <property type="entry name" value="Jelly Rolls"/>
    <property type="match status" value="1"/>
</dbReference>
<dbReference type="EMBL" id="BAAAPE010000007">
    <property type="protein sequence ID" value="GAA2076262.1"/>
    <property type="molecule type" value="Genomic_DNA"/>
</dbReference>
<proteinExistence type="predicted"/>
<sequence>MGCVILRREKDGYEGKQGGVFSEGVSAESVGAKGLCMHVLHIPPNSKGEPHLHAGHESAIYVISGEHEIWHGDDLSSRDVLKPGDMVYVPANMPHMPVTGEEPVTVVVARTDPREQESVHLLRPRDEEYGEGYDKAP</sequence>
<evidence type="ECO:0000256" key="1">
    <source>
        <dbReference type="SAM" id="MobiDB-lite"/>
    </source>
</evidence>
<dbReference type="InterPro" id="IPR013096">
    <property type="entry name" value="Cupin_2"/>
</dbReference>
<comment type="caution">
    <text evidence="3">The sequence shown here is derived from an EMBL/GenBank/DDBJ whole genome shotgun (WGS) entry which is preliminary data.</text>
</comment>
<dbReference type="PANTHER" id="PTHR40112:SF1">
    <property type="entry name" value="H2HPP ISOMERASE"/>
    <property type="match status" value="1"/>
</dbReference>
<dbReference type="PANTHER" id="PTHR40112">
    <property type="entry name" value="H2HPP ISOMERASE"/>
    <property type="match status" value="1"/>
</dbReference>
<keyword evidence="4" id="KW-1185">Reference proteome</keyword>
<gene>
    <name evidence="3" type="ORF">GCM10009801_31590</name>
</gene>
<dbReference type="PIRSF" id="PIRSF037087">
    <property type="entry name" value="UCP037087"/>
    <property type="match status" value="1"/>
</dbReference>
<feature type="domain" description="Cupin type-2" evidence="2">
    <location>
        <begin position="39"/>
        <end position="108"/>
    </location>
</feature>
<dbReference type="Proteomes" id="UP001500016">
    <property type="component" value="Unassembled WGS sequence"/>
</dbReference>
<evidence type="ECO:0000259" key="2">
    <source>
        <dbReference type="Pfam" id="PF07883"/>
    </source>
</evidence>
<evidence type="ECO:0000313" key="3">
    <source>
        <dbReference type="EMBL" id="GAA2076262.1"/>
    </source>
</evidence>
<dbReference type="SUPFAM" id="SSF51182">
    <property type="entry name" value="RmlC-like cupins"/>
    <property type="match status" value="1"/>
</dbReference>
<organism evidence="3 4">
    <name type="scientific">Streptomyces albiaxialis</name>
    <dbReference type="NCBI Taxonomy" id="329523"/>
    <lineage>
        <taxon>Bacteria</taxon>
        <taxon>Bacillati</taxon>
        <taxon>Actinomycetota</taxon>
        <taxon>Actinomycetes</taxon>
        <taxon>Kitasatosporales</taxon>
        <taxon>Streptomycetaceae</taxon>
        <taxon>Streptomyces</taxon>
    </lineage>
</organism>
<reference evidence="4" key="1">
    <citation type="journal article" date="2019" name="Int. J. Syst. Evol. Microbiol.">
        <title>The Global Catalogue of Microorganisms (GCM) 10K type strain sequencing project: providing services to taxonomists for standard genome sequencing and annotation.</title>
        <authorList>
            <consortium name="The Broad Institute Genomics Platform"/>
            <consortium name="The Broad Institute Genome Sequencing Center for Infectious Disease"/>
            <person name="Wu L."/>
            <person name="Ma J."/>
        </authorList>
    </citation>
    <scope>NUCLEOTIDE SEQUENCE [LARGE SCALE GENOMIC DNA]</scope>
    <source>
        <strain evidence="4">JCM 15478</strain>
    </source>
</reference>
<name>A0ABP5HK12_9ACTN</name>
<evidence type="ECO:0000313" key="4">
    <source>
        <dbReference type="Proteomes" id="UP001500016"/>
    </source>
</evidence>
<dbReference type="InterPro" id="IPR017102">
    <property type="entry name" value="UCP037087"/>
</dbReference>
<dbReference type="InterPro" id="IPR052535">
    <property type="entry name" value="Bacilysin_H2HPP_isomerase"/>
</dbReference>
<accession>A0ABP5HK12</accession>
<dbReference type="CDD" id="cd02210">
    <property type="entry name" value="cupin_BLR2406-like"/>
    <property type="match status" value="1"/>
</dbReference>